<reference evidence="6" key="1">
    <citation type="submission" date="2017-02" db="EMBL/GenBank/DDBJ databases">
        <authorList>
            <person name="Varghese N."/>
            <person name="Submissions S."/>
        </authorList>
    </citation>
    <scope>NUCLEOTIDE SEQUENCE [LARGE SCALE GENOMIC DNA]</scope>
    <source>
        <strain evidence="6">ATCC 35199</strain>
    </source>
</reference>
<gene>
    <name evidence="5" type="ORF">SAMN02745120_1323</name>
</gene>
<keyword evidence="6" id="KW-1185">Reference proteome</keyword>
<evidence type="ECO:0000256" key="2">
    <source>
        <dbReference type="ARBA" id="ARBA00021980"/>
    </source>
</evidence>
<evidence type="ECO:0000313" key="5">
    <source>
        <dbReference type="EMBL" id="SKB40640.1"/>
    </source>
</evidence>
<dbReference type="AlphaFoldDB" id="A0A1T5B0Z0"/>
<organism evidence="5 6">
    <name type="scientific">Acetoanaerobium noterae</name>
    <dbReference type="NCBI Taxonomy" id="745369"/>
    <lineage>
        <taxon>Bacteria</taxon>
        <taxon>Bacillati</taxon>
        <taxon>Bacillota</taxon>
        <taxon>Clostridia</taxon>
        <taxon>Peptostreptococcales</taxon>
        <taxon>Filifactoraceae</taxon>
        <taxon>Acetoanaerobium</taxon>
    </lineage>
</organism>
<dbReference type="OrthoDB" id="9772602at2"/>
<dbReference type="Pfam" id="PF01048">
    <property type="entry name" value="PNP_UDP_1"/>
    <property type="match status" value="1"/>
</dbReference>
<dbReference type="GO" id="GO:0009116">
    <property type="term" value="P:nucleoside metabolic process"/>
    <property type="evidence" value="ECO:0007669"/>
    <property type="project" value="InterPro"/>
</dbReference>
<comment type="catalytic activity">
    <reaction evidence="3">
        <text>uridine + phosphate = alpha-D-ribose 1-phosphate + uracil</text>
        <dbReference type="Rhea" id="RHEA:24388"/>
        <dbReference type="ChEBI" id="CHEBI:16704"/>
        <dbReference type="ChEBI" id="CHEBI:17568"/>
        <dbReference type="ChEBI" id="CHEBI:43474"/>
        <dbReference type="ChEBI" id="CHEBI:57720"/>
        <dbReference type="EC" id="2.4.2.3"/>
    </reaction>
</comment>
<dbReference type="Gene3D" id="3.40.50.1580">
    <property type="entry name" value="Nucleoside phosphorylase domain"/>
    <property type="match status" value="1"/>
</dbReference>
<dbReference type="PANTHER" id="PTHR43691:SF11">
    <property type="entry name" value="FI09636P-RELATED"/>
    <property type="match status" value="1"/>
</dbReference>
<evidence type="ECO:0000313" key="6">
    <source>
        <dbReference type="Proteomes" id="UP000243406"/>
    </source>
</evidence>
<dbReference type="GO" id="GO:0004850">
    <property type="term" value="F:uridine phosphorylase activity"/>
    <property type="evidence" value="ECO:0007669"/>
    <property type="project" value="UniProtKB-EC"/>
</dbReference>
<dbReference type="EC" id="2.4.2.3" evidence="1"/>
<name>A0A1T5B0Z0_9FIRM</name>
<dbReference type="InterPro" id="IPR035994">
    <property type="entry name" value="Nucleoside_phosphorylase_sf"/>
</dbReference>
<protein>
    <recommendedName>
        <fullName evidence="2">Uridine phosphorylase</fullName>
        <ecNumber evidence="1">2.4.2.3</ecNumber>
    </recommendedName>
</protein>
<dbReference type="InterPro" id="IPR000845">
    <property type="entry name" value="Nucleoside_phosphorylase_d"/>
</dbReference>
<evidence type="ECO:0000256" key="3">
    <source>
        <dbReference type="ARBA" id="ARBA00048447"/>
    </source>
</evidence>
<proteinExistence type="predicted"/>
<sequence>MIQPHIQCEKVSKMVLLPGDPQRVDRVGGFLDDAVVIANNREFKTLTGSYKGMQVTVTSTGIGGASAVIALEELINCGGEYFIRIGSAGAVQKDINIGDLIISMASVREDGASAMYINKDYPAVSDFEILTALKNNAVKLGYEHHVGVTRSHDSFYIDDEIEKMEFWNKKNVLGSDMETASLFVIGKLRGVKVGSVLNNVVLYSKDVKDGVNDYVNQKDLAQQGEDREILLALESLHEIKINRDGSF</sequence>
<dbReference type="GO" id="GO:0005829">
    <property type="term" value="C:cytosol"/>
    <property type="evidence" value="ECO:0007669"/>
    <property type="project" value="TreeGrafter"/>
</dbReference>
<dbReference type="Proteomes" id="UP000243406">
    <property type="component" value="Unassembled WGS sequence"/>
</dbReference>
<dbReference type="CDD" id="cd17767">
    <property type="entry name" value="UP_EcUdp-like"/>
    <property type="match status" value="1"/>
</dbReference>
<dbReference type="RefSeq" id="WP_079589213.1">
    <property type="nucleotide sequence ID" value="NZ_FUYN01000002.1"/>
</dbReference>
<evidence type="ECO:0000256" key="1">
    <source>
        <dbReference type="ARBA" id="ARBA00011888"/>
    </source>
</evidence>
<evidence type="ECO:0000259" key="4">
    <source>
        <dbReference type="Pfam" id="PF01048"/>
    </source>
</evidence>
<dbReference type="EMBL" id="FUYN01000002">
    <property type="protein sequence ID" value="SKB40640.1"/>
    <property type="molecule type" value="Genomic_DNA"/>
</dbReference>
<accession>A0A1T5B0Z0</accession>
<dbReference type="SUPFAM" id="SSF53167">
    <property type="entry name" value="Purine and uridine phosphorylases"/>
    <property type="match status" value="1"/>
</dbReference>
<feature type="domain" description="Nucleoside phosphorylase" evidence="4">
    <location>
        <begin position="14"/>
        <end position="196"/>
    </location>
</feature>
<dbReference type="PANTHER" id="PTHR43691">
    <property type="entry name" value="URIDINE PHOSPHORYLASE"/>
    <property type="match status" value="1"/>
</dbReference>